<evidence type="ECO:0000313" key="3">
    <source>
        <dbReference type="EnsemblPlants" id="PAC:32949468.CDS.1"/>
    </source>
</evidence>
<evidence type="ECO:0000313" key="2">
    <source>
        <dbReference type="EMBL" id="PNR29637.1"/>
    </source>
</evidence>
<feature type="chain" id="PRO_5036042738" evidence="1">
    <location>
        <begin position="17"/>
        <end position="67"/>
    </location>
</feature>
<dbReference type="Gramene" id="Pp3c23_20096V3.1">
    <property type="protein sequence ID" value="PAC:32949468.CDS.1"/>
    <property type="gene ID" value="Pp3c23_20096"/>
</dbReference>
<keyword evidence="1" id="KW-0732">Signal</keyword>
<dbReference type="InParanoid" id="A0A2K1IK33"/>
<dbReference type="EMBL" id="ABEU02000023">
    <property type="protein sequence ID" value="PNR29637.1"/>
    <property type="molecule type" value="Genomic_DNA"/>
</dbReference>
<evidence type="ECO:0000256" key="1">
    <source>
        <dbReference type="SAM" id="SignalP"/>
    </source>
</evidence>
<feature type="signal peptide" evidence="1">
    <location>
        <begin position="1"/>
        <end position="16"/>
    </location>
</feature>
<name>A0A2K1IK33_PHYPA</name>
<reference evidence="2 4" key="2">
    <citation type="journal article" date="2018" name="Plant J.">
        <title>The Physcomitrella patens chromosome-scale assembly reveals moss genome structure and evolution.</title>
        <authorList>
            <person name="Lang D."/>
            <person name="Ullrich K.K."/>
            <person name="Murat F."/>
            <person name="Fuchs J."/>
            <person name="Jenkins J."/>
            <person name="Haas F.B."/>
            <person name="Piednoel M."/>
            <person name="Gundlach H."/>
            <person name="Van Bel M."/>
            <person name="Meyberg R."/>
            <person name="Vives C."/>
            <person name="Morata J."/>
            <person name="Symeonidi A."/>
            <person name="Hiss M."/>
            <person name="Muchero W."/>
            <person name="Kamisugi Y."/>
            <person name="Saleh O."/>
            <person name="Blanc G."/>
            <person name="Decker E.L."/>
            <person name="van Gessel N."/>
            <person name="Grimwood J."/>
            <person name="Hayes R.D."/>
            <person name="Graham S.W."/>
            <person name="Gunter L.E."/>
            <person name="McDaniel S.F."/>
            <person name="Hoernstein S.N.W."/>
            <person name="Larsson A."/>
            <person name="Li F.W."/>
            <person name="Perroud P.F."/>
            <person name="Phillips J."/>
            <person name="Ranjan P."/>
            <person name="Rokshar D.S."/>
            <person name="Rothfels C.J."/>
            <person name="Schneider L."/>
            <person name="Shu S."/>
            <person name="Stevenson D.W."/>
            <person name="Thummler F."/>
            <person name="Tillich M."/>
            <person name="Villarreal Aguilar J.C."/>
            <person name="Widiez T."/>
            <person name="Wong G.K."/>
            <person name="Wymore A."/>
            <person name="Zhang Y."/>
            <person name="Zimmer A.D."/>
            <person name="Quatrano R.S."/>
            <person name="Mayer K.F.X."/>
            <person name="Goodstein D."/>
            <person name="Casacuberta J.M."/>
            <person name="Vandepoele K."/>
            <person name="Reski R."/>
            <person name="Cuming A.C."/>
            <person name="Tuskan G.A."/>
            <person name="Maumus F."/>
            <person name="Salse J."/>
            <person name="Schmutz J."/>
            <person name="Rensing S.A."/>
        </authorList>
    </citation>
    <scope>NUCLEOTIDE SEQUENCE [LARGE SCALE GENOMIC DNA]</scope>
    <source>
        <strain evidence="3 4">cv. Gransden 2004</strain>
    </source>
</reference>
<keyword evidence="4" id="KW-1185">Reference proteome</keyword>
<gene>
    <name evidence="2" type="ORF">PHYPA_028331</name>
</gene>
<proteinExistence type="predicted"/>
<protein>
    <submittedName>
        <fullName evidence="2 3">Uncharacterized protein</fullName>
    </submittedName>
</protein>
<reference evidence="3" key="3">
    <citation type="submission" date="2020-12" db="UniProtKB">
        <authorList>
            <consortium name="EnsemblPlants"/>
        </authorList>
    </citation>
    <scope>IDENTIFICATION</scope>
</reference>
<dbReference type="AlphaFoldDB" id="A0A2K1IK33"/>
<dbReference type="EnsemblPlants" id="Pp3c23_20096V3.1">
    <property type="protein sequence ID" value="PAC:32949468.CDS.1"/>
    <property type="gene ID" value="Pp3c23_20096"/>
</dbReference>
<sequence length="67" mass="7726">MFHLLILNIIAQHVFHEEESVERYPYCHFRLFTSSPPNAQHLLENGSCLQSKSEVLHTSKNDMSNVG</sequence>
<organism evidence="2">
    <name type="scientific">Physcomitrium patens</name>
    <name type="common">Spreading-leaved earth moss</name>
    <name type="synonym">Physcomitrella patens</name>
    <dbReference type="NCBI Taxonomy" id="3218"/>
    <lineage>
        <taxon>Eukaryota</taxon>
        <taxon>Viridiplantae</taxon>
        <taxon>Streptophyta</taxon>
        <taxon>Embryophyta</taxon>
        <taxon>Bryophyta</taxon>
        <taxon>Bryophytina</taxon>
        <taxon>Bryopsida</taxon>
        <taxon>Funariidae</taxon>
        <taxon>Funariales</taxon>
        <taxon>Funariaceae</taxon>
        <taxon>Physcomitrium</taxon>
    </lineage>
</organism>
<accession>A0A2K1IK33</accession>
<reference evidence="2 4" key="1">
    <citation type="journal article" date="2008" name="Science">
        <title>The Physcomitrella genome reveals evolutionary insights into the conquest of land by plants.</title>
        <authorList>
            <person name="Rensing S."/>
            <person name="Lang D."/>
            <person name="Zimmer A."/>
            <person name="Terry A."/>
            <person name="Salamov A."/>
            <person name="Shapiro H."/>
            <person name="Nishiyama T."/>
            <person name="Perroud P.-F."/>
            <person name="Lindquist E."/>
            <person name="Kamisugi Y."/>
            <person name="Tanahashi T."/>
            <person name="Sakakibara K."/>
            <person name="Fujita T."/>
            <person name="Oishi K."/>
            <person name="Shin-I T."/>
            <person name="Kuroki Y."/>
            <person name="Toyoda A."/>
            <person name="Suzuki Y."/>
            <person name="Hashimoto A."/>
            <person name="Yamaguchi K."/>
            <person name="Sugano A."/>
            <person name="Kohara Y."/>
            <person name="Fujiyama A."/>
            <person name="Anterola A."/>
            <person name="Aoki S."/>
            <person name="Ashton N."/>
            <person name="Barbazuk W.B."/>
            <person name="Barker E."/>
            <person name="Bennetzen J."/>
            <person name="Bezanilla M."/>
            <person name="Blankenship R."/>
            <person name="Cho S.H."/>
            <person name="Dutcher S."/>
            <person name="Estelle M."/>
            <person name="Fawcett J.A."/>
            <person name="Gundlach H."/>
            <person name="Hanada K."/>
            <person name="Heyl A."/>
            <person name="Hicks K.A."/>
            <person name="Hugh J."/>
            <person name="Lohr M."/>
            <person name="Mayer K."/>
            <person name="Melkozernov A."/>
            <person name="Murata T."/>
            <person name="Nelson D."/>
            <person name="Pils B."/>
            <person name="Prigge M."/>
            <person name="Reiss B."/>
            <person name="Renner T."/>
            <person name="Rombauts S."/>
            <person name="Rushton P."/>
            <person name="Sanderfoot A."/>
            <person name="Schween G."/>
            <person name="Shiu S.-H."/>
            <person name="Stueber K."/>
            <person name="Theodoulou F.L."/>
            <person name="Tu H."/>
            <person name="Van de Peer Y."/>
            <person name="Verrier P.J."/>
            <person name="Waters E."/>
            <person name="Wood A."/>
            <person name="Yang L."/>
            <person name="Cove D."/>
            <person name="Cuming A."/>
            <person name="Hasebe M."/>
            <person name="Lucas S."/>
            <person name="Mishler D.B."/>
            <person name="Reski R."/>
            <person name="Grigoriev I."/>
            <person name="Quatrano R.S."/>
            <person name="Boore J.L."/>
        </authorList>
    </citation>
    <scope>NUCLEOTIDE SEQUENCE [LARGE SCALE GENOMIC DNA]</scope>
    <source>
        <strain evidence="3 4">cv. Gransden 2004</strain>
    </source>
</reference>
<dbReference type="Proteomes" id="UP000006727">
    <property type="component" value="Chromosome 23"/>
</dbReference>
<evidence type="ECO:0000313" key="4">
    <source>
        <dbReference type="Proteomes" id="UP000006727"/>
    </source>
</evidence>